<dbReference type="InterPro" id="IPR036704">
    <property type="entry name" value="RraA/RraA-like_sf"/>
</dbReference>
<comment type="caution">
    <text evidence="1">The sequence shown here is derived from an EMBL/GenBank/DDBJ whole genome shotgun (WGS) entry which is preliminary data.</text>
</comment>
<dbReference type="EC" id="4.1.3.17" evidence="1"/>
<evidence type="ECO:0000313" key="1">
    <source>
        <dbReference type="EMBL" id="PWB86666.1"/>
    </source>
</evidence>
<gene>
    <name evidence="1" type="primary">proA</name>
    <name evidence="1" type="ORF">MBBWO_03790</name>
</gene>
<protein>
    <submittedName>
        <fullName evidence="1">4-hydroxy-4-methyl-2-oxoglutarate aldolase</fullName>
        <ecNumber evidence="1">4.1.1.3</ecNumber>
        <ecNumber evidence="1">4.1.3.-</ecNumber>
        <ecNumber evidence="1">4.1.3.16</ecNumber>
        <ecNumber evidence="1">4.1.3.17</ecNumber>
    </submittedName>
</protein>
<dbReference type="Pfam" id="PF03737">
    <property type="entry name" value="RraA-like"/>
    <property type="match status" value="1"/>
</dbReference>
<dbReference type="EMBL" id="MZGU01000003">
    <property type="protein sequence ID" value="PWB86666.1"/>
    <property type="molecule type" value="Genomic_DNA"/>
</dbReference>
<name>A0A2U1S8Y5_9EURY</name>
<dbReference type="EC" id="4.1.3.16" evidence="1"/>
<organism evidence="1 2">
    <name type="scientific">Methanobrevibacter woesei</name>
    <dbReference type="NCBI Taxonomy" id="190976"/>
    <lineage>
        <taxon>Archaea</taxon>
        <taxon>Methanobacteriati</taxon>
        <taxon>Methanobacteriota</taxon>
        <taxon>Methanomada group</taxon>
        <taxon>Methanobacteria</taxon>
        <taxon>Methanobacteriales</taxon>
        <taxon>Methanobacteriaceae</taxon>
        <taxon>Methanobrevibacter</taxon>
    </lineage>
</organism>
<dbReference type="Proteomes" id="UP000245577">
    <property type="component" value="Unassembled WGS sequence"/>
</dbReference>
<accession>A0A2U1S8Y5</accession>
<dbReference type="AlphaFoldDB" id="A0A2U1S8Y5"/>
<dbReference type="OrthoDB" id="15246at2157"/>
<reference evidence="1 2" key="1">
    <citation type="submission" date="2017-03" db="EMBL/GenBank/DDBJ databases">
        <title>Genome sequence of Methanobrevibacter wosei.</title>
        <authorList>
            <person name="Poehlein A."/>
            <person name="Seedorf H."/>
            <person name="Daniel R."/>
        </authorList>
    </citation>
    <scope>NUCLEOTIDE SEQUENCE [LARGE SCALE GENOMIC DNA]</scope>
    <source>
        <strain evidence="1 2">DSM 11979</strain>
    </source>
</reference>
<dbReference type="PANTHER" id="PTHR33254">
    <property type="entry name" value="4-HYDROXY-4-METHYL-2-OXOGLUTARATE ALDOLASE 3-RELATED"/>
    <property type="match status" value="1"/>
</dbReference>
<sequence length="246" mass="27145">MILDKAKLNKKDSNKHIEIKNINLDGVTVDDVILKKDKSNYTEFINLKNLLENVSSCQISDAFNNAFRRSGVLSNLKPINDKKAYGRIVTAYTNSDDWGTSTLAIDEGSNGDILFIESSDNDNAIWGELASTNARENGIVATAVYGSVRDLDALKHGDYPIFACSFVSNAGTPLGLGEVNIKLNIEDMVIYPGDFFFGDETGVVIIPQRLFNEVMVQTLAVKLKEETIINMLKEGKSLSEITKIKQ</sequence>
<dbReference type="EC" id="4.1.1.3" evidence="1"/>
<keyword evidence="1" id="KW-0456">Lyase</keyword>
<dbReference type="CDD" id="cd16841">
    <property type="entry name" value="RraA_family"/>
    <property type="match status" value="1"/>
</dbReference>
<dbReference type="GO" id="GO:0008700">
    <property type="term" value="F:(R,S)-4-hydroxy-2-oxoglutarate aldolase activity"/>
    <property type="evidence" value="ECO:0007669"/>
    <property type="project" value="UniProtKB-EC"/>
</dbReference>
<keyword evidence="2" id="KW-1185">Reference proteome</keyword>
<dbReference type="GO" id="GO:0047443">
    <property type="term" value="F:4-hydroxy-4-methyl-2-oxoglutarate aldolase activity"/>
    <property type="evidence" value="ECO:0007669"/>
    <property type="project" value="UniProtKB-EC"/>
</dbReference>
<dbReference type="InterPro" id="IPR005493">
    <property type="entry name" value="RraA/RraA-like"/>
</dbReference>
<dbReference type="EC" id="4.1.3.-" evidence="1"/>
<dbReference type="Gene3D" id="3.50.30.40">
    <property type="entry name" value="Ribonuclease E inhibitor RraA/RraA-like"/>
    <property type="match status" value="1"/>
</dbReference>
<dbReference type="GO" id="GO:0008948">
    <property type="term" value="F:oxaloacetate decarboxylase activity"/>
    <property type="evidence" value="ECO:0007669"/>
    <property type="project" value="TreeGrafter"/>
</dbReference>
<dbReference type="SUPFAM" id="SSF89562">
    <property type="entry name" value="RraA-like"/>
    <property type="match status" value="1"/>
</dbReference>
<proteinExistence type="predicted"/>
<dbReference type="RefSeq" id="WP_116669198.1">
    <property type="nucleotide sequence ID" value="NZ_MZGU01000003.1"/>
</dbReference>
<dbReference type="PANTHER" id="PTHR33254:SF4">
    <property type="entry name" value="4-HYDROXY-4-METHYL-2-OXOGLUTARATE ALDOLASE 3-RELATED"/>
    <property type="match status" value="1"/>
</dbReference>
<evidence type="ECO:0000313" key="2">
    <source>
        <dbReference type="Proteomes" id="UP000245577"/>
    </source>
</evidence>